<dbReference type="OrthoDB" id="63696at2759"/>
<sequence>MSEEEEFGHISDDTEGLVHCDQAIVQDHPDFRLYDEEQVHNATLQPGNALNNVLKQLPEQKDLHRWKVMTVQLRPDRSWPILRDLITTVCMARGLLVSSEDSHSVTYTRRMVITPFSHANVMAQGQSRVANAEDNGGKRETQNGTIMILYVHIGVSASKLRVLTLCTTFYNENKFLNTLSGPLKNGEAITRELYQILVDLQSLLIKQYLPLTNLFMKTPENTIANQIDDIALDEGYTADVRRMYQSEMKQNLRELCIPLEEYAYDQEYACALLLGLLDPLIKKHSIDLQAAQEITQTTPEKLMEQSLTNQKPDADTHVLEQQPTNSNNPIYGQIINRKVHELWNHCEQECNAKLKEKIREKKNQISAKANSARRLRRYAIESIVQSEQVEVTTLRPCRIGDRLDVLLYECTCMVNSIPSKLHVTYGGLIYQTLIPFFSKTVDVPITNVKEVVKSQTLGIRMISLHECGSERKTTTIAKGIEIDLLYELLVEIHSIHTEKSRNTSVEPAQTTREEL</sequence>
<dbReference type="InParanoid" id="A0A024GEC3"/>
<organism evidence="1 2">
    <name type="scientific">Albugo candida</name>
    <dbReference type="NCBI Taxonomy" id="65357"/>
    <lineage>
        <taxon>Eukaryota</taxon>
        <taxon>Sar</taxon>
        <taxon>Stramenopiles</taxon>
        <taxon>Oomycota</taxon>
        <taxon>Peronosporomycetes</taxon>
        <taxon>Albuginales</taxon>
        <taxon>Albuginaceae</taxon>
        <taxon>Albugo</taxon>
    </lineage>
</organism>
<dbReference type="Proteomes" id="UP000053237">
    <property type="component" value="Unassembled WGS sequence"/>
</dbReference>
<evidence type="ECO:0000313" key="1">
    <source>
        <dbReference type="EMBL" id="CCI45024.1"/>
    </source>
</evidence>
<comment type="caution">
    <text evidence="1">The sequence shown here is derived from an EMBL/GenBank/DDBJ whole genome shotgun (WGS) entry which is preliminary data.</text>
</comment>
<proteinExistence type="predicted"/>
<keyword evidence="2" id="KW-1185">Reference proteome</keyword>
<dbReference type="AlphaFoldDB" id="A0A024GEC3"/>
<protein>
    <submittedName>
        <fullName evidence="1">Uncharacterized protein</fullName>
    </submittedName>
</protein>
<name>A0A024GEC3_9STRA</name>
<gene>
    <name evidence="1" type="ORF">BN9_058710</name>
</gene>
<reference evidence="1 2" key="1">
    <citation type="submission" date="2012-05" db="EMBL/GenBank/DDBJ databases">
        <title>Recombination and specialization in a pathogen metapopulation.</title>
        <authorList>
            <person name="Gardiner A."/>
            <person name="Kemen E."/>
            <person name="Schultz-Larsen T."/>
            <person name="MacLean D."/>
            <person name="Van Oosterhout C."/>
            <person name="Jones J.D.G."/>
        </authorList>
    </citation>
    <scope>NUCLEOTIDE SEQUENCE [LARGE SCALE GENOMIC DNA]</scope>
    <source>
        <strain evidence="1 2">Ac Nc2</strain>
    </source>
</reference>
<accession>A0A024GEC3</accession>
<evidence type="ECO:0000313" key="2">
    <source>
        <dbReference type="Proteomes" id="UP000053237"/>
    </source>
</evidence>
<dbReference type="EMBL" id="CAIX01000086">
    <property type="protein sequence ID" value="CCI45024.1"/>
    <property type="molecule type" value="Genomic_DNA"/>
</dbReference>